<gene>
    <name evidence="7" type="ORF">Prudu_020651</name>
</gene>
<evidence type="ECO:0000256" key="5">
    <source>
        <dbReference type="SAM" id="Phobius"/>
    </source>
</evidence>
<evidence type="ECO:0000313" key="7">
    <source>
        <dbReference type="EMBL" id="BBH08453.1"/>
    </source>
</evidence>
<evidence type="ECO:0000256" key="3">
    <source>
        <dbReference type="ARBA" id="ARBA00022833"/>
    </source>
</evidence>
<dbReference type="InterPro" id="IPR013083">
    <property type="entry name" value="Znf_RING/FYVE/PHD"/>
</dbReference>
<feature type="transmembrane region" description="Helical" evidence="5">
    <location>
        <begin position="159"/>
        <end position="179"/>
    </location>
</feature>
<dbReference type="Pfam" id="PF12906">
    <property type="entry name" value="RINGv"/>
    <property type="match status" value="1"/>
</dbReference>
<keyword evidence="3" id="KW-0862">Zinc</keyword>
<dbReference type="PROSITE" id="PS51292">
    <property type="entry name" value="ZF_RING_CH"/>
    <property type="match status" value="1"/>
</dbReference>
<dbReference type="EMBL" id="AP019303">
    <property type="protein sequence ID" value="BBH08453.1"/>
    <property type="molecule type" value="Genomic_DNA"/>
</dbReference>
<keyword evidence="2" id="KW-0863">Zinc-finger</keyword>
<keyword evidence="5" id="KW-0472">Membrane</keyword>
<dbReference type="SMART" id="SM00744">
    <property type="entry name" value="RINGv"/>
    <property type="match status" value="1"/>
</dbReference>
<reference evidence="7" key="1">
    <citation type="journal article" date="2019" name="Science">
        <title>Mutation of a bHLH transcription factor allowed almond domestication.</title>
        <authorList>
            <person name="Sanchez-Perez R."/>
            <person name="Pavan S."/>
            <person name="Mazzeo R."/>
            <person name="Moldovan C."/>
            <person name="Aiese Cigliano R."/>
            <person name="Del Cueto J."/>
            <person name="Ricciardi F."/>
            <person name="Lotti C."/>
            <person name="Ricciardi L."/>
            <person name="Dicenta F."/>
            <person name="Lopez-Marques R.L."/>
            <person name="Lindberg Moller B."/>
        </authorList>
    </citation>
    <scope>NUCLEOTIDE SEQUENCE</scope>
</reference>
<keyword evidence="1" id="KW-0479">Metal-binding</keyword>
<accession>A0A4Y1RXJ7</accession>
<keyword evidence="5" id="KW-1133">Transmembrane helix</keyword>
<evidence type="ECO:0000256" key="4">
    <source>
        <dbReference type="SAM" id="MobiDB-lite"/>
    </source>
</evidence>
<organism evidence="7">
    <name type="scientific">Prunus dulcis</name>
    <name type="common">Almond</name>
    <name type="synonym">Amygdalus dulcis</name>
    <dbReference type="NCBI Taxonomy" id="3755"/>
    <lineage>
        <taxon>Eukaryota</taxon>
        <taxon>Viridiplantae</taxon>
        <taxon>Streptophyta</taxon>
        <taxon>Embryophyta</taxon>
        <taxon>Tracheophyta</taxon>
        <taxon>Spermatophyta</taxon>
        <taxon>Magnoliopsida</taxon>
        <taxon>eudicotyledons</taxon>
        <taxon>Gunneridae</taxon>
        <taxon>Pentapetalae</taxon>
        <taxon>rosids</taxon>
        <taxon>fabids</taxon>
        <taxon>Rosales</taxon>
        <taxon>Rosaceae</taxon>
        <taxon>Amygdaloideae</taxon>
        <taxon>Amygdaleae</taxon>
        <taxon>Prunus</taxon>
    </lineage>
</organism>
<dbReference type="PANTHER" id="PTHR46347:SF4">
    <property type="entry name" value="RING_FYVE_PHD ZINC FINGER SUPERFAMILY PROTEIN"/>
    <property type="match status" value="1"/>
</dbReference>
<feature type="domain" description="RING-CH-type" evidence="6">
    <location>
        <begin position="76"/>
        <end position="144"/>
    </location>
</feature>
<feature type="region of interest" description="Disordered" evidence="4">
    <location>
        <begin position="38"/>
        <end position="73"/>
    </location>
</feature>
<protein>
    <submittedName>
        <fullName evidence="7">RING/FYVE/PHD zinc finger superfamily protein</fullName>
    </submittedName>
</protein>
<keyword evidence="5" id="KW-0812">Transmembrane</keyword>
<name>A0A4Y1RXJ7_PRUDU</name>
<dbReference type="GO" id="GO:0008270">
    <property type="term" value="F:zinc ion binding"/>
    <property type="evidence" value="ECO:0007669"/>
    <property type="project" value="UniProtKB-KW"/>
</dbReference>
<proteinExistence type="predicted"/>
<evidence type="ECO:0000259" key="6">
    <source>
        <dbReference type="PROSITE" id="PS51292"/>
    </source>
</evidence>
<evidence type="ECO:0000256" key="1">
    <source>
        <dbReference type="ARBA" id="ARBA00022723"/>
    </source>
</evidence>
<dbReference type="Gene3D" id="3.30.40.10">
    <property type="entry name" value="Zinc/RING finger domain, C3HC4 (zinc finger)"/>
    <property type="match status" value="1"/>
</dbReference>
<feature type="compositionally biased region" description="Polar residues" evidence="4">
    <location>
        <begin position="62"/>
        <end position="71"/>
    </location>
</feature>
<sequence>MGPIHPHKEIHGAHQNRAQVYPVNGLNDFCGRSMKGEVQLEPAGETERDPTDVDPLLENQEDSSPGSSTEIYNEDLESGSIPCCRICLESDAEPGDELISPCMCKGTQQFVHSSCLDHWRSVKVIAAIGGFAYVMDKDGAFRNSFSDGWDRILSKHPIPFYYCIAYGFLAATMAIQRIWQRHYHILTKRELTKEYIVEDLHGCYTPPKLDPEHEARLKMLKLL</sequence>
<dbReference type="CDD" id="cd16495">
    <property type="entry name" value="RING_CH-C4HC3_MARCH"/>
    <property type="match status" value="1"/>
</dbReference>
<dbReference type="PANTHER" id="PTHR46347">
    <property type="entry name" value="RING/FYVE/PHD ZINC FINGER SUPERFAMILY PROTEIN"/>
    <property type="match status" value="1"/>
</dbReference>
<dbReference type="SUPFAM" id="SSF57850">
    <property type="entry name" value="RING/U-box"/>
    <property type="match status" value="1"/>
</dbReference>
<dbReference type="AlphaFoldDB" id="A0A4Y1RXJ7"/>
<evidence type="ECO:0000256" key="2">
    <source>
        <dbReference type="ARBA" id="ARBA00022771"/>
    </source>
</evidence>
<dbReference type="InterPro" id="IPR011016">
    <property type="entry name" value="Znf_RING-CH"/>
</dbReference>